<evidence type="ECO:0000259" key="2">
    <source>
        <dbReference type="Pfam" id="PF13625"/>
    </source>
</evidence>
<reference evidence="4" key="1">
    <citation type="journal article" date="2019" name="Int. J. Syst. Evol. Microbiol.">
        <title>The Global Catalogue of Microorganisms (GCM) 10K type strain sequencing project: providing services to taxonomists for standard genome sequencing and annotation.</title>
        <authorList>
            <consortium name="The Broad Institute Genomics Platform"/>
            <consortium name="The Broad Institute Genome Sequencing Center for Infectious Disease"/>
            <person name="Wu L."/>
            <person name="Ma J."/>
        </authorList>
    </citation>
    <scope>NUCLEOTIDE SEQUENCE [LARGE SCALE GENOMIC DNA]</scope>
    <source>
        <strain evidence="4">TISTR 1827</strain>
    </source>
</reference>
<sequence length="686" mass="75101">MYTDEIAGLWPDEVEAFLESPVWASALRQGLSWQQAMTEPEALKEAAERLSPYGRVMLKLLVRHGGLSAVEEDRLLKAGMTEGKLSGLEAKAGIRELQSAGLLLAVAKLWGDRLVFAPKDSYPQLALLLLPPEGKPSPIPFDGHLELLRPVCRPLGRQLLSAFAELARSGTGLTGKGLLPKKHIQKLVSVTNLSERTLQGLGAKPSAEGRQYPLPVALLLHAGLQFGLLCRTGKALEWNESRLADWLELHVEVREASLYEWICDVLLGNKAEAALTAALIGSLQPGEWFAIDDIRRWILCGMGGSCAWSGDSDSAGLTDKMEAWLQLMNECGWAELGEAGGLQLFRWTRPVSRPMHSADGDGQDGAAGDGFVPPPEQGLVQANGDIIVYPDCRFTVRWELEAAAELVSDDSVTLYRMTAESVRRAVGSGRSGENLAELLSYISGRKPLPSELLDWLRQTVRHASRIQLREAAVLCCADEQTADELEAYPLLRPYLGERVGGRHFLVSGNDLEPLRARLKEAGLPLLSAANQSSEAGGSAGAPVVSLSGEQAEPRGSRLRLPSDPRGGPEMLEHPGPLSGHKLVRAPRGEKRTPLLPETAEVPLMWLKQLRAYHDSTRKEMLERAVAWQTPVQIRMERGLRAFVPEKLETAPDGWAVVGLLREEESVQSVRLTPDMWNEMKLLVPES</sequence>
<organism evidence="3 4">
    <name type="scientific">Paenibacillus thailandensis</name>
    <dbReference type="NCBI Taxonomy" id="393250"/>
    <lineage>
        <taxon>Bacteria</taxon>
        <taxon>Bacillati</taxon>
        <taxon>Bacillota</taxon>
        <taxon>Bacilli</taxon>
        <taxon>Bacillales</taxon>
        <taxon>Paenibacillaceae</taxon>
        <taxon>Paenibacillus</taxon>
    </lineage>
</organism>
<proteinExistence type="predicted"/>
<evidence type="ECO:0000313" key="4">
    <source>
        <dbReference type="Proteomes" id="UP001597493"/>
    </source>
</evidence>
<accession>A0ABW5QX23</accession>
<keyword evidence="4" id="KW-1185">Reference proteome</keyword>
<dbReference type="EMBL" id="JBHUMY010000012">
    <property type="protein sequence ID" value="MFD2661063.1"/>
    <property type="molecule type" value="Genomic_DNA"/>
</dbReference>
<name>A0ABW5QX23_9BACL</name>
<dbReference type="RefSeq" id="WP_379273373.1">
    <property type="nucleotide sequence ID" value="NZ_JBHUGT010000024.1"/>
</dbReference>
<dbReference type="GO" id="GO:0004386">
    <property type="term" value="F:helicase activity"/>
    <property type="evidence" value="ECO:0007669"/>
    <property type="project" value="UniProtKB-KW"/>
</dbReference>
<keyword evidence="3" id="KW-0067">ATP-binding</keyword>
<dbReference type="InterPro" id="IPR032830">
    <property type="entry name" value="XPB/Ssl2_N"/>
</dbReference>
<keyword evidence="3" id="KW-0378">Hydrolase</keyword>
<evidence type="ECO:0000313" key="3">
    <source>
        <dbReference type="EMBL" id="MFD2661063.1"/>
    </source>
</evidence>
<keyword evidence="3" id="KW-0347">Helicase</keyword>
<dbReference type="Proteomes" id="UP001597493">
    <property type="component" value="Unassembled WGS sequence"/>
</dbReference>
<feature type="region of interest" description="Disordered" evidence="1">
    <location>
        <begin position="531"/>
        <end position="588"/>
    </location>
</feature>
<dbReference type="Pfam" id="PF13625">
    <property type="entry name" value="Helicase_C_3"/>
    <property type="match status" value="1"/>
</dbReference>
<keyword evidence="3" id="KW-0547">Nucleotide-binding</keyword>
<feature type="domain" description="Helicase XPB/Ssl2 N-terminal" evidence="2">
    <location>
        <begin position="379"/>
        <end position="498"/>
    </location>
</feature>
<comment type="caution">
    <text evidence="3">The sequence shown here is derived from an EMBL/GenBank/DDBJ whole genome shotgun (WGS) entry which is preliminary data.</text>
</comment>
<gene>
    <name evidence="3" type="ORF">ACFSW5_12455</name>
</gene>
<protein>
    <submittedName>
        <fullName evidence="3">Helicase-associated domain-containing protein</fullName>
    </submittedName>
</protein>
<evidence type="ECO:0000256" key="1">
    <source>
        <dbReference type="SAM" id="MobiDB-lite"/>
    </source>
</evidence>